<evidence type="ECO:0000256" key="10">
    <source>
        <dbReference type="ARBA" id="ARBA00023136"/>
    </source>
</evidence>
<dbReference type="Gene3D" id="3.40.50.720">
    <property type="entry name" value="NAD(P)-binding Rossmann-like Domain"/>
    <property type="match status" value="1"/>
</dbReference>
<dbReference type="SMART" id="SM01002">
    <property type="entry name" value="AlaDh_PNT_C"/>
    <property type="match status" value="1"/>
</dbReference>
<dbReference type="GO" id="GO:0006740">
    <property type="term" value="P:NADPH regeneration"/>
    <property type="evidence" value="ECO:0007669"/>
    <property type="project" value="TreeGrafter"/>
</dbReference>
<evidence type="ECO:0000256" key="12">
    <source>
        <dbReference type="SAM" id="Phobius"/>
    </source>
</evidence>
<evidence type="ECO:0000256" key="1">
    <source>
        <dbReference type="ARBA" id="ARBA00004429"/>
    </source>
</evidence>
<dbReference type="InterPro" id="IPR024605">
    <property type="entry name" value="NADP_transhyd_a_C"/>
</dbReference>
<dbReference type="InterPro" id="IPR007698">
    <property type="entry name" value="AlaDH/PNT_NAD(H)-bd"/>
</dbReference>
<evidence type="ECO:0000256" key="9">
    <source>
        <dbReference type="ARBA" id="ARBA00023027"/>
    </source>
</evidence>
<dbReference type="Pfam" id="PF02233">
    <property type="entry name" value="PNTB"/>
    <property type="match status" value="3"/>
</dbReference>
<feature type="domain" description="Alanine dehydrogenase/pyridine nucleotide transhydrogenase NAD(H)-binding" evidence="13">
    <location>
        <begin position="1"/>
        <end position="80"/>
    </location>
</feature>
<dbReference type="AlphaFoldDB" id="A0A0L7KV01"/>
<dbReference type="GO" id="GO:0050661">
    <property type="term" value="F:NADP binding"/>
    <property type="evidence" value="ECO:0007669"/>
    <property type="project" value="TreeGrafter"/>
</dbReference>
<dbReference type="EMBL" id="JTDY01005594">
    <property type="protein sequence ID" value="KOB66849.1"/>
    <property type="molecule type" value="Genomic_DNA"/>
</dbReference>
<dbReference type="Gene3D" id="3.40.50.1220">
    <property type="entry name" value="TPP-binding domain"/>
    <property type="match status" value="2"/>
</dbReference>
<dbReference type="SUPFAM" id="SSF51735">
    <property type="entry name" value="NAD(P)-binding Rossmann-fold domains"/>
    <property type="match status" value="1"/>
</dbReference>
<dbReference type="GO" id="GO:0008750">
    <property type="term" value="F:proton-translocating NAD(P)+ transhydrogenase activity"/>
    <property type="evidence" value="ECO:0007669"/>
    <property type="project" value="UniProtKB-EC"/>
</dbReference>
<evidence type="ECO:0000256" key="5">
    <source>
        <dbReference type="ARBA" id="ARBA00022692"/>
    </source>
</evidence>
<proteinExistence type="predicted"/>
<keyword evidence="8 12" id="KW-1133">Transmembrane helix</keyword>
<dbReference type="InterPro" id="IPR036291">
    <property type="entry name" value="NAD(P)-bd_dom_sf"/>
</dbReference>
<dbReference type="SUPFAM" id="SSF52467">
    <property type="entry name" value="DHS-like NAD/FAD-binding domain"/>
    <property type="match status" value="1"/>
</dbReference>
<evidence type="ECO:0000256" key="7">
    <source>
        <dbReference type="ARBA" id="ARBA00022967"/>
    </source>
</evidence>
<feature type="transmembrane region" description="Helical" evidence="12">
    <location>
        <begin position="306"/>
        <end position="325"/>
    </location>
</feature>
<dbReference type="InterPro" id="IPR034300">
    <property type="entry name" value="PNTB-like"/>
</dbReference>
<dbReference type="Proteomes" id="UP000037510">
    <property type="component" value="Unassembled WGS sequence"/>
</dbReference>
<keyword evidence="5 12" id="KW-0812">Transmembrane</keyword>
<evidence type="ECO:0000256" key="4">
    <source>
        <dbReference type="ARBA" id="ARBA00022519"/>
    </source>
</evidence>
<accession>A0A0L7KV01</accession>
<evidence type="ECO:0000313" key="14">
    <source>
        <dbReference type="EMBL" id="KOB66849.1"/>
    </source>
</evidence>
<reference evidence="14 15" key="1">
    <citation type="journal article" date="2015" name="Genome Biol. Evol.">
        <title>The genome of winter moth (Operophtera brumata) provides a genomic perspective on sexual dimorphism and phenology.</title>
        <authorList>
            <person name="Derks M.F."/>
            <person name="Smit S."/>
            <person name="Salis L."/>
            <person name="Schijlen E."/>
            <person name="Bossers A."/>
            <person name="Mateman C."/>
            <person name="Pijl A.S."/>
            <person name="de Ridder D."/>
            <person name="Groenen M.A."/>
            <person name="Visser M.E."/>
            <person name="Megens H.J."/>
        </authorList>
    </citation>
    <scope>NUCLEOTIDE SEQUENCE [LARGE SCALE GENOMIC DNA]</scope>
    <source>
        <strain evidence="14">WM2013NL</strain>
        <tissue evidence="14">Head and thorax</tissue>
    </source>
</reference>
<evidence type="ECO:0000256" key="3">
    <source>
        <dbReference type="ARBA" id="ARBA00022475"/>
    </source>
</evidence>
<keyword evidence="4" id="KW-0997">Cell inner membrane</keyword>
<keyword evidence="9" id="KW-0520">NAD</keyword>
<keyword evidence="3" id="KW-1003">Cell membrane</keyword>
<dbReference type="PANTHER" id="PTHR10160">
    <property type="entry name" value="NAD(P) TRANSHYDROGENASE"/>
    <property type="match status" value="1"/>
</dbReference>
<keyword evidence="6" id="KW-0521">NADP</keyword>
<feature type="transmembrane region" description="Helical" evidence="12">
    <location>
        <begin position="207"/>
        <end position="240"/>
    </location>
</feature>
<feature type="transmembrane region" description="Helical" evidence="12">
    <location>
        <begin position="147"/>
        <end position="169"/>
    </location>
</feature>
<feature type="transmembrane region" description="Helical" evidence="12">
    <location>
        <begin position="176"/>
        <end position="195"/>
    </location>
</feature>
<dbReference type="InterPro" id="IPR029035">
    <property type="entry name" value="DHS-like_NAD/FAD-binding_dom"/>
</dbReference>
<feature type="transmembrane region" description="Helical" evidence="12">
    <location>
        <begin position="383"/>
        <end position="403"/>
    </location>
</feature>
<evidence type="ECO:0000313" key="15">
    <source>
        <dbReference type="Proteomes" id="UP000037510"/>
    </source>
</evidence>
<dbReference type="Pfam" id="PF01262">
    <property type="entry name" value="AlaDh_PNT_C"/>
    <property type="match status" value="1"/>
</dbReference>
<dbReference type="GO" id="GO:0005886">
    <property type="term" value="C:plasma membrane"/>
    <property type="evidence" value="ECO:0007669"/>
    <property type="project" value="UniProtKB-SubCell"/>
</dbReference>
<evidence type="ECO:0000256" key="6">
    <source>
        <dbReference type="ARBA" id="ARBA00022857"/>
    </source>
</evidence>
<comment type="caution">
    <text evidence="14">The sequence shown here is derived from an EMBL/GenBank/DDBJ whole genome shotgun (WGS) entry which is preliminary data.</text>
</comment>
<keyword evidence="7" id="KW-1278">Translocase</keyword>
<comment type="catalytic activity">
    <reaction evidence="11">
        <text>NAD(+) + NADPH + H(+)(in) = NADH + NADP(+) + H(+)(out)</text>
        <dbReference type="Rhea" id="RHEA:47992"/>
        <dbReference type="ChEBI" id="CHEBI:15378"/>
        <dbReference type="ChEBI" id="CHEBI:57540"/>
        <dbReference type="ChEBI" id="CHEBI:57783"/>
        <dbReference type="ChEBI" id="CHEBI:57945"/>
        <dbReference type="ChEBI" id="CHEBI:58349"/>
        <dbReference type="EC" id="7.1.1.1"/>
    </reaction>
</comment>
<evidence type="ECO:0000256" key="2">
    <source>
        <dbReference type="ARBA" id="ARBA00012943"/>
    </source>
</evidence>
<dbReference type="PANTHER" id="PTHR10160:SF19">
    <property type="entry name" value="PROTON-TRANSLOCATING NAD(P)(+) TRANSHYDROGENASE"/>
    <property type="match status" value="1"/>
</dbReference>
<feature type="transmembrane region" description="Helical" evidence="12">
    <location>
        <begin position="252"/>
        <end position="271"/>
    </location>
</feature>
<organism evidence="14 15">
    <name type="scientific">Operophtera brumata</name>
    <name type="common">Winter moth</name>
    <name type="synonym">Phalaena brumata</name>
    <dbReference type="NCBI Taxonomy" id="104452"/>
    <lineage>
        <taxon>Eukaryota</taxon>
        <taxon>Metazoa</taxon>
        <taxon>Ecdysozoa</taxon>
        <taxon>Arthropoda</taxon>
        <taxon>Hexapoda</taxon>
        <taxon>Insecta</taxon>
        <taxon>Pterygota</taxon>
        <taxon>Neoptera</taxon>
        <taxon>Endopterygota</taxon>
        <taxon>Lepidoptera</taxon>
        <taxon>Glossata</taxon>
        <taxon>Ditrysia</taxon>
        <taxon>Geometroidea</taxon>
        <taxon>Geometridae</taxon>
        <taxon>Larentiinae</taxon>
        <taxon>Operophtera</taxon>
    </lineage>
</organism>
<sequence>MSEEFLNDERALLGREARSSDVVISTALIPGKPAPVLILEDAVRDMAPGSVIVDLAAEMGGNIQTTRKGEITKDEVTRGAIVLKAGVLLWPPPPPSRAVVQATAKPTALAKPKPPNPFNETLKDAFLYSTGLASLLAMGMASPNPAFTTMTTTLALSGVVGYHTVWGVVPALHSPLMSVTNAVSGITAVGGLLLMGGGPGDPPEHGYLYAIPAAALMGGYLATAAAIAYLASSLCCVGALAGLASQTTARKGNYLGMIGVAGGIAATLGSLTPSTEILAQMIGVAAYGKLQGSLSSAPLLLPGRHAINAGLLAGSLGCGGALLAFPELPGLPLLGTAAVLSGIQGLTLTSAIGGADMPVVITVLNSYSGWALCAEGFMLNNSLMTIVGALIGSSGAILSYIMCKAMNRSLPNVILGYGLCVAKAQYPIAELVDVLKKVGKRVRFAIHPVADDPNSPIAGMPVLKVWKSNQVVVMKRSMGVGYAAVDNPIFYNSNTAMLLGDAKKTCDALLERVKHLAA</sequence>
<gene>
    <name evidence="14" type="ORF">OBRU01_20611</name>
</gene>
<evidence type="ECO:0000256" key="11">
    <source>
        <dbReference type="ARBA" id="ARBA00048202"/>
    </source>
</evidence>
<protein>
    <recommendedName>
        <fullName evidence="2">proton-translocating NAD(P)(+) transhydrogenase</fullName>
        <ecNumber evidence="2">7.1.1.1</ecNumber>
    </recommendedName>
</protein>
<keyword evidence="10 12" id="KW-0472">Membrane</keyword>
<feature type="transmembrane region" description="Helical" evidence="12">
    <location>
        <begin position="331"/>
        <end position="352"/>
    </location>
</feature>
<dbReference type="STRING" id="104452.A0A0L7KV01"/>
<keyword evidence="15" id="KW-1185">Reference proteome</keyword>
<evidence type="ECO:0000259" key="13">
    <source>
        <dbReference type="SMART" id="SM01002"/>
    </source>
</evidence>
<dbReference type="GO" id="GO:0005743">
    <property type="term" value="C:mitochondrial inner membrane"/>
    <property type="evidence" value="ECO:0007669"/>
    <property type="project" value="TreeGrafter"/>
</dbReference>
<comment type="subcellular location">
    <subcellularLocation>
        <location evidence="1">Cell inner membrane</location>
        <topology evidence="1">Multi-pass membrane protein</topology>
    </subcellularLocation>
</comment>
<dbReference type="EC" id="7.1.1.1" evidence="2"/>
<name>A0A0L7KV01_OPEBR</name>
<dbReference type="Pfam" id="PF12769">
    <property type="entry name" value="PNTB_4TM"/>
    <property type="match status" value="1"/>
</dbReference>
<evidence type="ECO:0000256" key="8">
    <source>
        <dbReference type="ARBA" id="ARBA00022989"/>
    </source>
</evidence>